<evidence type="ECO:0000313" key="3">
    <source>
        <dbReference type="EMBL" id="AWB27440.1"/>
    </source>
</evidence>
<dbReference type="RefSeq" id="WP_108381809.1">
    <property type="nucleotide sequence ID" value="NZ_CP028858.1"/>
</dbReference>
<name>A0A2R4X0W5_9EURY</name>
<dbReference type="InterPro" id="IPR055746">
    <property type="entry name" value="DUF7322"/>
</dbReference>
<feature type="transmembrane region" description="Helical" evidence="1">
    <location>
        <begin position="29"/>
        <end position="51"/>
    </location>
</feature>
<proteinExistence type="predicted"/>
<organism evidence="3 4">
    <name type="scientific">Halococcoides cellulosivorans</name>
    <dbReference type="NCBI Taxonomy" id="1679096"/>
    <lineage>
        <taxon>Archaea</taxon>
        <taxon>Methanobacteriati</taxon>
        <taxon>Methanobacteriota</taxon>
        <taxon>Stenosarchaea group</taxon>
        <taxon>Halobacteria</taxon>
        <taxon>Halobacteriales</taxon>
        <taxon>Haloarculaceae</taxon>
        <taxon>Halococcoides</taxon>
    </lineage>
</organism>
<keyword evidence="1" id="KW-0472">Membrane</keyword>
<dbReference type="KEGG" id="harc:HARCEL1_06840"/>
<dbReference type="GeneID" id="36512209"/>
<reference evidence="3 4" key="1">
    <citation type="submission" date="2018-04" db="EMBL/GenBank/DDBJ databases">
        <title>Halococcoides cellulosivorans gen. nov., sp. nov., an extremely halophilic cellulose-utilizing haloarchaeon from hypersaline lakes.</title>
        <authorList>
            <person name="Sorokin D.Y."/>
            <person name="Toshchakov S.V."/>
            <person name="Samarov N.I."/>
            <person name="Korzhenkov A."/>
            <person name="Kublanov I.V."/>
        </authorList>
    </citation>
    <scope>NUCLEOTIDE SEQUENCE [LARGE SCALE GENOMIC DNA]</scope>
    <source>
        <strain evidence="3 4">HArcel1</strain>
    </source>
</reference>
<evidence type="ECO:0000256" key="1">
    <source>
        <dbReference type="SAM" id="Phobius"/>
    </source>
</evidence>
<keyword evidence="1" id="KW-1133">Transmembrane helix</keyword>
<sequence>MVDSNADSNAGDSAPSAHADAVDPAVQRAFLLSVLEANVALVALALGVLFVTVAQRIVIGSVALAVGIAATGGLYWRIRTRPTSDARSPADPDTET</sequence>
<keyword evidence="1" id="KW-0812">Transmembrane</keyword>
<feature type="domain" description="DUF7322" evidence="2">
    <location>
        <begin position="21"/>
        <end position="80"/>
    </location>
</feature>
<dbReference type="AlphaFoldDB" id="A0A2R4X0W5"/>
<dbReference type="EMBL" id="CP028858">
    <property type="protein sequence ID" value="AWB27440.1"/>
    <property type="molecule type" value="Genomic_DNA"/>
</dbReference>
<protein>
    <recommendedName>
        <fullName evidence="2">DUF7322 domain-containing protein</fullName>
    </recommendedName>
</protein>
<feature type="transmembrane region" description="Helical" evidence="1">
    <location>
        <begin position="57"/>
        <end position="78"/>
    </location>
</feature>
<keyword evidence="4" id="KW-1185">Reference proteome</keyword>
<dbReference type="Proteomes" id="UP000244727">
    <property type="component" value="Chromosome"/>
</dbReference>
<evidence type="ECO:0000259" key="2">
    <source>
        <dbReference type="Pfam" id="PF24008"/>
    </source>
</evidence>
<dbReference type="Pfam" id="PF24008">
    <property type="entry name" value="DUF7322"/>
    <property type="match status" value="1"/>
</dbReference>
<accession>A0A2R4X0W5</accession>
<gene>
    <name evidence="3" type="ORF">HARCEL1_06840</name>
</gene>
<evidence type="ECO:0000313" key="4">
    <source>
        <dbReference type="Proteomes" id="UP000244727"/>
    </source>
</evidence>